<name>A0ABM6W1U7_9LACO</name>
<dbReference type="InterPro" id="IPR029068">
    <property type="entry name" value="Glyas_Bleomycin-R_OHBP_Dase"/>
</dbReference>
<evidence type="ECO:0000313" key="3">
    <source>
        <dbReference type="EMBL" id="AWM75828.1"/>
    </source>
</evidence>
<dbReference type="Proteomes" id="UP000246036">
    <property type="component" value="Chromosome"/>
</dbReference>
<proteinExistence type="predicted"/>
<protein>
    <submittedName>
        <fullName evidence="3">Glyoxalase</fullName>
    </submittedName>
</protein>
<dbReference type="SUPFAM" id="SSF54593">
    <property type="entry name" value="Glyoxalase/Bleomycin resistance protein/Dihydroxybiphenyl dioxygenase"/>
    <property type="match status" value="1"/>
</dbReference>
<dbReference type="Gene3D" id="3.10.180.10">
    <property type="entry name" value="2,3-Dihydroxybiphenyl 1,2-Dioxygenase, domain 1"/>
    <property type="match status" value="1"/>
</dbReference>
<dbReference type="Pfam" id="PF00903">
    <property type="entry name" value="Glyoxalase"/>
    <property type="match status" value="1"/>
</dbReference>
<evidence type="ECO:0000313" key="4">
    <source>
        <dbReference type="Proteomes" id="UP000246036"/>
    </source>
</evidence>
<dbReference type="InterPro" id="IPR051785">
    <property type="entry name" value="MMCE/EMCE_epimerase"/>
</dbReference>
<dbReference type="PANTHER" id="PTHR43048:SF3">
    <property type="entry name" value="METHYLMALONYL-COA EPIMERASE, MITOCHONDRIAL"/>
    <property type="match status" value="1"/>
</dbReference>
<dbReference type="PROSITE" id="PS51819">
    <property type="entry name" value="VOC"/>
    <property type="match status" value="1"/>
</dbReference>
<gene>
    <name evidence="3" type="ORF">DKL58_07500</name>
</gene>
<dbReference type="InterPro" id="IPR037523">
    <property type="entry name" value="VOC_core"/>
</dbReference>
<dbReference type="RefSeq" id="WP_109586660.1">
    <property type="nucleotide sequence ID" value="NZ_CP029477.1"/>
</dbReference>
<dbReference type="InterPro" id="IPR004360">
    <property type="entry name" value="Glyas_Fos-R_dOase_dom"/>
</dbReference>
<keyword evidence="4" id="KW-1185">Reference proteome</keyword>
<sequence>MIFNGLQHVGIPTKKFDESGDFYQSLGFKLVNTEDNQGSRVAFYQLGTLMLESWESPQEAPGKVGSINHIALDTNNINRAFAEVQKLNVQFVENGIQSLPYWENGIKYFNFYGPNKEIFEVCQKL</sequence>
<dbReference type="PANTHER" id="PTHR43048">
    <property type="entry name" value="METHYLMALONYL-COA EPIMERASE"/>
    <property type="match status" value="1"/>
</dbReference>
<accession>A0ABM6W1U7</accession>
<dbReference type="EMBL" id="CP029477">
    <property type="protein sequence ID" value="AWM75828.1"/>
    <property type="molecule type" value="Genomic_DNA"/>
</dbReference>
<reference evidence="3 4" key="1">
    <citation type="submission" date="2018-05" db="EMBL/GenBank/DDBJ databases">
        <title>Reference genomes for bee gut microbiota database.</title>
        <authorList>
            <person name="Ellegaard K.M."/>
        </authorList>
    </citation>
    <scope>NUCLEOTIDE SEQUENCE [LARGE SCALE GENOMIC DNA]</scope>
    <source>
        <strain evidence="3 4">ESL0186</strain>
    </source>
</reference>
<organism evidence="3 4">
    <name type="scientific">Lactobacillus kullabergensis</name>
    <dbReference type="NCBI Taxonomy" id="1218493"/>
    <lineage>
        <taxon>Bacteria</taxon>
        <taxon>Bacillati</taxon>
        <taxon>Bacillota</taxon>
        <taxon>Bacilli</taxon>
        <taxon>Lactobacillales</taxon>
        <taxon>Lactobacillaceae</taxon>
        <taxon>Lactobacillus</taxon>
    </lineage>
</organism>
<evidence type="ECO:0000259" key="2">
    <source>
        <dbReference type="PROSITE" id="PS51819"/>
    </source>
</evidence>
<feature type="domain" description="VOC" evidence="2">
    <location>
        <begin position="5"/>
        <end position="124"/>
    </location>
</feature>
<evidence type="ECO:0000256" key="1">
    <source>
        <dbReference type="ARBA" id="ARBA00022723"/>
    </source>
</evidence>
<keyword evidence="1" id="KW-0479">Metal-binding</keyword>